<organism evidence="2 3">
    <name type="scientific">Ciceribacter ferrooxidans</name>
    <dbReference type="NCBI Taxonomy" id="2509717"/>
    <lineage>
        <taxon>Bacteria</taxon>
        <taxon>Pseudomonadati</taxon>
        <taxon>Pseudomonadota</taxon>
        <taxon>Alphaproteobacteria</taxon>
        <taxon>Hyphomicrobiales</taxon>
        <taxon>Rhizobiaceae</taxon>
        <taxon>Ciceribacter</taxon>
    </lineage>
</organism>
<name>A0A4Q2SX61_9HYPH</name>
<dbReference type="CDD" id="cd00761">
    <property type="entry name" value="Glyco_tranf_GTA_type"/>
    <property type="match status" value="1"/>
</dbReference>
<keyword evidence="2" id="KW-0808">Transferase</keyword>
<dbReference type="AlphaFoldDB" id="A0A4Q2SX61"/>
<dbReference type="InterPro" id="IPR050834">
    <property type="entry name" value="Glycosyltransf_2"/>
</dbReference>
<reference evidence="2 3" key="1">
    <citation type="submission" date="2019-01" db="EMBL/GenBank/DDBJ databases">
        <authorList>
            <person name="Deng T."/>
        </authorList>
    </citation>
    <scope>NUCLEOTIDE SEQUENCE [LARGE SCALE GENOMIC DNA]</scope>
    <source>
        <strain evidence="2 3">F8825</strain>
    </source>
</reference>
<dbReference type="RefSeq" id="WP_129333403.1">
    <property type="nucleotide sequence ID" value="NZ_SDVB01000253.1"/>
</dbReference>
<protein>
    <submittedName>
        <fullName evidence="2">Glycosyltransferase family 2 protein</fullName>
    </submittedName>
</protein>
<feature type="domain" description="Glycosyltransferase 2-like" evidence="1">
    <location>
        <begin position="8"/>
        <end position="133"/>
    </location>
</feature>
<comment type="caution">
    <text evidence="2">The sequence shown here is derived from an EMBL/GenBank/DDBJ whole genome shotgun (WGS) entry which is preliminary data.</text>
</comment>
<dbReference type="OrthoDB" id="9806521at2"/>
<proteinExistence type="predicted"/>
<accession>A0A4Q2SX61</accession>
<dbReference type="SUPFAM" id="SSF53448">
    <property type="entry name" value="Nucleotide-diphospho-sugar transferases"/>
    <property type="match status" value="1"/>
</dbReference>
<evidence type="ECO:0000313" key="2">
    <source>
        <dbReference type="EMBL" id="RYC10011.1"/>
    </source>
</evidence>
<dbReference type="EMBL" id="SDVB01000253">
    <property type="protein sequence ID" value="RYC10011.1"/>
    <property type="molecule type" value="Genomic_DNA"/>
</dbReference>
<dbReference type="GO" id="GO:0016740">
    <property type="term" value="F:transferase activity"/>
    <property type="evidence" value="ECO:0007669"/>
    <property type="project" value="UniProtKB-KW"/>
</dbReference>
<evidence type="ECO:0000313" key="3">
    <source>
        <dbReference type="Proteomes" id="UP000291088"/>
    </source>
</evidence>
<dbReference type="InterPro" id="IPR001173">
    <property type="entry name" value="Glyco_trans_2-like"/>
</dbReference>
<evidence type="ECO:0000259" key="1">
    <source>
        <dbReference type="Pfam" id="PF00535"/>
    </source>
</evidence>
<sequence>MPQIQAICVVIAARNASATIGRAVASALAEPETAEVVVIDDGSTDATSTAAQTADDGSGRLRILRFEKNRGPAAARNAAIACSSSPFIAILDADDFFLPGRFGRLLAEDEWDFVADNIAFIEESRLTGAPPTIPEFDPQPRLIDLESFIEGNISRRGVRRGEIGFLKPLMRRAFLESNDLRYREDLRLGEDYELYARALAKGARYRLIHACGYCAVVRSDSLSGRHRTEDLRRLYEADRAILADSSLSGEMVAVIRRHERHVRAKHDLRRFLDLKNDEGAFAALRYALARPAALPAIAGGILADKTERFRRPPGIGAAGHLDSPGLRYLLSAIPVSAQR</sequence>
<dbReference type="PANTHER" id="PTHR43685:SF11">
    <property type="entry name" value="GLYCOSYLTRANSFERASE TAGX-RELATED"/>
    <property type="match status" value="1"/>
</dbReference>
<gene>
    <name evidence="2" type="ORF">EUU22_18195</name>
</gene>
<dbReference type="Proteomes" id="UP000291088">
    <property type="component" value="Unassembled WGS sequence"/>
</dbReference>
<dbReference type="PANTHER" id="PTHR43685">
    <property type="entry name" value="GLYCOSYLTRANSFERASE"/>
    <property type="match status" value="1"/>
</dbReference>
<keyword evidence="3" id="KW-1185">Reference proteome</keyword>
<dbReference type="Gene3D" id="3.90.550.10">
    <property type="entry name" value="Spore Coat Polysaccharide Biosynthesis Protein SpsA, Chain A"/>
    <property type="match status" value="1"/>
</dbReference>
<dbReference type="Pfam" id="PF00535">
    <property type="entry name" value="Glycos_transf_2"/>
    <property type="match status" value="1"/>
</dbReference>
<dbReference type="InterPro" id="IPR029044">
    <property type="entry name" value="Nucleotide-diphossugar_trans"/>
</dbReference>